<comment type="caution">
    <text evidence="1">The sequence shown here is derived from an EMBL/GenBank/DDBJ whole genome shotgun (WGS) entry which is preliminary data.</text>
</comment>
<organism evidence="1 2">
    <name type="scientific">Winogradskyella damuponensis</name>
    <dbReference type="NCBI Taxonomy" id="943939"/>
    <lineage>
        <taxon>Bacteria</taxon>
        <taxon>Pseudomonadati</taxon>
        <taxon>Bacteroidota</taxon>
        <taxon>Flavobacteriia</taxon>
        <taxon>Flavobacteriales</taxon>
        <taxon>Flavobacteriaceae</taxon>
        <taxon>Winogradskyella</taxon>
    </lineage>
</organism>
<reference evidence="2" key="1">
    <citation type="journal article" date="2019" name="Int. J. Syst. Evol. Microbiol.">
        <title>The Global Catalogue of Microorganisms (GCM) 10K type strain sequencing project: providing services to taxonomists for standard genome sequencing and annotation.</title>
        <authorList>
            <consortium name="The Broad Institute Genomics Platform"/>
            <consortium name="The Broad Institute Genome Sequencing Center for Infectious Disease"/>
            <person name="Wu L."/>
            <person name="Ma J."/>
        </authorList>
    </citation>
    <scope>NUCLEOTIDE SEQUENCE [LARGE SCALE GENOMIC DNA]</scope>
    <source>
        <strain evidence="2">JCM 17633</strain>
    </source>
</reference>
<evidence type="ECO:0000313" key="2">
    <source>
        <dbReference type="Proteomes" id="UP001501682"/>
    </source>
</evidence>
<keyword evidence="2" id="KW-1185">Reference proteome</keyword>
<dbReference type="RefSeq" id="WP_344713163.1">
    <property type="nucleotide sequence ID" value="NZ_BAABCB010000008.1"/>
</dbReference>
<dbReference type="Proteomes" id="UP001501682">
    <property type="component" value="Unassembled WGS sequence"/>
</dbReference>
<proteinExistence type="predicted"/>
<dbReference type="EMBL" id="BAABCB010000008">
    <property type="protein sequence ID" value="GAA4242124.1"/>
    <property type="molecule type" value="Genomic_DNA"/>
</dbReference>
<gene>
    <name evidence="1" type="ORF">GCM10022292_11210</name>
</gene>
<protein>
    <submittedName>
        <fullName evidence="1">Uncharacterized protein</fullName>
    </submittedName>
</protein>
<name>A0ABP8CQS6_9FLAO</name>
<accession>A0ABP8CQS6</accession>
<sequence>MELKPISGQKGRTLLEFYNPNEWPSQWKKMPEMMCDLIKTLESIDHAPVWVFTSHAELLFTNKDDYQDWQVLVKIIEMDTKQYYKITVAQDNPWHHLTGFSDNNKEAAELVISGLSVAVVGKNRNIFLDSN</sequence>
<evidence type="ECO:0000313" key="1">
    <source>
        <dbReference type="EMBL" id="GAA4242124.1"/>
    </source>
</evidence>